<evidence type="ECO:0000313" key="3">
    <source>
        <dbReference type="EMBL" id="TLH59496.1"/>
    </source>
</evidence>
<sequence length="400" mass="41211">MGAMVQSGTSVTPTVGEVFAVIRAHRAITRSEIGRITGLSRTAVTARIAALQAHGLVVEPDHAASTGGRPASQLTFNVDAGIVLAVAIGRSRTQLALCNLVGDILATTDINQEPGMGPDDLMPDLVKHLDALLDDSGHRGDRVFGIGLSLPGTVDQQRGASLDSPNMSGWDGVPLAPYFRGLTDAPVVMDNDANVIALAERRAGLADADDMLVVKASTGLGAGIIMGGRLQRGAVQAAGDFGHSKIAAAAGIPCRCGDTGCVEAIAGGWAIVRALRDDGYQVSHLRDVVALALGGDAKARSMIRESGRHVGEVLAAAVNLMNPAVLVVAGDMVGAYDVFVAGLRETLYGNASTLSTRTLQIVPSVHRERSGIVGCATTVLDHILSPSVIDASLESGTRGR</sequence>
<dbReference type="Gene3D" id="1.10.10.10">
    <property type="entry name" value="Winged helix-like DNA-binding domain superfamily/Winged helix DNA-binding domain"/>
    <property type="match status" value="1"/>
</dbReference>
<dbReference type="InterPro" id="IPR000835">
    <property type="entry name" value="HTH_MarR-typ"/>
</dbReference>
<dbReference type="PANTHER" id="PTHR18964">
    <property type="entry name" value="ROK (REPRESSOR, ORF, KINASE) FAMILY"/>
    <property type="match status" value="1"/>
</dbReference>
<dbReference type="InterPro" id="IPR036388">
    <property type="entry name" value="WH-like_DNA-bd_sf"/>
</dbReference>
<dbReference type="SUPFAM" id="SSF53067">
    <property type="entry name" value="Actin-like ATPase domain"/>
    <property type="match status" value="1"/>
</dbReference>
<organism evidence="3 4">
    <name type="scientific">Mycolicibacterium phocaicum</name>
    <dbReference type="NCBI Taxonomy" id="319706"/>
    <lineage>
        <taxon>Bacteria</taxon>
        <taxon>Bacillati</taxon>
        <taxon>Actinomycetota</taxon>
        <taxon>Actinomycetes</taxon>
        <taxon>Mycobacteriales</taxon>
        <taxon>Mycobacteriaceae</taxon>
        <taxon>Mycolicibacterium</taxon>
    </lineage>
</organism>
<feature type="domain" description="HTH marR-type" evidence="2">
    <location>
        <begin position="11"/>
        <end position="59"/>
    </location>
</feature>
<dbReference type="InterPro" id="IPR036390">
    <property type="entry name" value="WH_DNA-bd_sf"/>
</dbReference>
<comment type="caution">
    <text evidence="3">The sequence shown here is derived from an EMBL/GenBank/DDBJ whole genome shotgun (WGS) entry which is preliminary data.</text>
</comment>
<accession>A0AA94UBL7</accession>
<comment type="similarity">
    <text evidence="1">Belongs to the ROK (NagC/XylR) family.</text>
</comment>
<evidence type="ECO:0000256" key="1">
    <source>
        <dbReference type="ARBA" id="ARBA00006479"/>
    </source>
</evidence>
<dbReference type="InterPro" id="IPR000600">
    <property type="entry name" value="ROK"/>
</dbReference>
<gene>
    <name evidence="3" type="ORF">C1S79_27425</name>
</gene>
<keyword evidence="4" id="KW-1185">Reference proteome</keyword>
<dbReference type="Gene3D" id="3.30.420.40">
    <property type="match status" value="2"/>
</dbReference>
<dbReference type="InterPro" id="IPR019885">
    <property type="entry name" value="Tscrpt_reg_HTH_AsnC-type_CS"/>
</dbReference>
<dbReference type="Proteomes" id="UP000309984">
    <property type="component" value="Unassembled WGS sequence"/>
</dbReference>
<dbReference type="EMBL" id="POTM01000065">
    <property type="protein sequence ID" value="TLH59496.1"/>
    <property type="molecule type" value="Genomic_DNA"/>
</dbReference>
<keyword evidence="3" id="KW-0418">Kinase</keyword>
<dbReference type="Pfam" id="PF12802">
    <property type="entry name" value="MarR_2"/>
    <property type="match status" value="1"/>
</dbReference>
<dbReference type="Pfam" id="PF00480">
    <property type="entry name" value="ROK"/>
    <property type="match status" value="1"/>
</dbReference>
<keyword evidence="3" id="KW-0808">Transferase</keyword>
<dbReference type="SUPFAM" id="SSF46785">
    <property type="entry name" value="Winged helix' DNA-binding domain"/>
    <property type="match status" value="1"/>
</dbReference>
<evidence type="ECO:0000313" key="4">
    <source>
        <dbReference type="Proteomes" id="UP000309984"/>
    </source>
</evidence>
<reference evidence="3 4" key="1">
    <citation type="submission" date="2018-01" db="EMBL/GenBank/DDBJ databases">
        <title>Comparative genomics of Mycobacterium mucogenicum and Mycobacterium neoaurum clade members emphasizing tRNA and non-coding RNA.</title>
        <authorList>
            <person name="Behra P.R.K."/>
            <person name="Pettersson B.M.F."/>
            <person name="Das S."/>
            <person name="Dasgupta S."/>
            <person name="Kirsebom L.A."/>
        </authorList>
    </citation>
    <scope>NUCLEOTIDE SEQUENCE [LARGE SCALE GENOMIC DNA]</scope>
    <source>
        <strain evidence="3 4">DSM 45104</strain>
    </source>
</reference>
<protein>
    <submittedName>
        <fullName evidence="3">Sugar kinase</fullName>
    </submittedName>
</protein>
<dbReference type="PROSITE" id="PS00519">
    <property type="entry name" value="HTH_ASNC_1"/>
    <property type="match status" value="1"/>
</dbReference>
<dbReference type="GO" id="GO:0016301">
    <property type="term" value="F:kinase activity"/>
    <property type="evidence" value="ECO:0007669"/>
    <property type="project" value="UniProtKB-KW"/>
</dbReference>
<name>A0AA94UBL7_9MYCO</name>
<dbReference type="PANTHER" id="PTHR18964:SF173">
    <property type="entry name" value="GLUCOKINASE"/>
    <property type="match status" value="1"/>
</dbReference>
<dbReference type="AlphaFoldDB" id="A0AA94UBL7"/>
<proteinExistence type="inferred from homology"/>
<dbReference type="InterPro" id="IPR043129">
    <property type="entry name" value="ATPase_NBD"/>
</dbReference>
<dbReference type="RefSeq" id="WP_138251266.1">
    <property type="nucleotide sequence ID" value="NZ_AP022616.1"/>
</dbReference>
<evidence type="ECO:0000259" key="2">
    <source>
        <dbReference type="Pfam" id="PF12802"/>
    </source>
</evidence>